<feature type="transmembrane region" description="Helical" evidence="1">
    <location>
        <begin position="12"/>
        <end position="35"/>
    </location>
</feature>
<sequence length="64" mass="7833">MMKLKKRRFNHEFYKTFVFWFGVILAPEIIKNLFFNHDYSFSNWGTMVVIILAIFDSFFKKENS</sequence>
<keyword evidence="1" id="KW-0472">Membrane</keyword>
<organism evidence="2 3">
    <name type="scientific">Companilactobacillus heilongjiangensis</name>
    <dbReference type="NCBI Taxonomy" id="1074467"/>
    <lineage>
        <taxon>Bacteria</taxon>
        <taxon>Bacillati</taxon>
        <taxon>Bacillota</taxon>
        <taxon>Bacilli</taxon>
        <taxon>Lactobacillales</taxon>
        <taxon>Lactobacillaceae</taxon>
        <taxon>Companilactobacillus</taxon>
    </lineage>
</organism>
<keyword evidence="1" id="KW-0812">Transmembrane</keyword>
<name>A0A0K2L9P3_9LACO</name>
<accession>A0A0K2L9P3</accession>
<evidence type="ECO:0000256" key="1">
    <source>
        <dbReference type="SAM" id="Phobius"/>
    </source>
</evidence>
<keyword evidence="1" id="KW-1133">Transmembrane helix</keyword>
<dbReference type="AlphaFoldDB" id="A0A0K2L9P3"/>
<evidence type="ECO:0000313" key="3">
    <source>
        <dbReference type="Proteomes" id="UP000061546"/>
    </source>
</evidence>
<proteinExistence type="predicted"/>
<dbReference type="EMBL" id="CP012559">
    <property type="protein sequence ID" value="ALB28014.1"/>
    <property type="molecule type" value="Genomic_DNA"/>
</dbReference>
<protein>
    <submittedName>
        <fullName evidence="2">Uncharacterized protein</fullName>
    </submittedName>
</protein>
<dbReference type="RefSeq" id="WP_041501010.1">
    <property type="nucleotide sequence ID" value="NZ_BJDV01000009.1"/>
</dbReference>
<dbReference type="KEGG" id="lhi:JP39_00720"/>
<reference evidence="2 3" key="1">
    <citation type="submission" date="2015-08" db="EMBL/GenBank/DDBJ databases">
        <title>Genomic sequence of Lactobacillus heilongjiangensis DSM 28069, isolated from Chinese traditional pickle.</title>
        <authorList>
            <person name="Jiang X."/>
            <person name="Zheng B."/>
            <person name="Cheng H."/>
        </authorList>
    </citation>
    <scope>NUCLEOTIDE SEQUENCE [LARGE SCALE GENOMIC DNA]</scope>
    <source>
        <strain evidence="2 3">DSM 28069</strain>
    </source>
</reference>
<feature type="transmembrane region" description="Helical" evidence="1">
    <location>
        <begin position="41"/>
        <end position="59"/>
    </location>
</feature>
<gene>
    <name evidence="2" type="ORF">JP39_00720</name>
</gene>
<keyword evidence="3" id="KW-1185">Reference proteome</keyword>
<dbReference type="Proteomes" id="UP000061546">
    <property type="component" value="Chromosome"/>
</dbReference>
<dbReference type="STRING" id="1074467.JP39_00720"/>
<evidence type="ECO:0000313" key="2">
    <source>
        <dbReference type="EMBL" id="ALB28014.1"/>
    </source>
</evidence>